<organism evidence="2">
    <name type="scientific">Meloidogyne graminicola</name>
    <dbReference type="NCBI Taxonomy" id="189291"/>
    <lineage>
        <taxon>Eukaryota</taxon>
        <taxon>Metazoa</taxon>
        <taxon>Ecdysozoa</taxon>
        <taxon>Nematoda</taxon>
        <taxon>Chromadorea</taxon>
        <taxon>Rhabditida</taxon>
        <taxon>Tylenchina</taxon>
        <taxon>Tylenchomorpha</taxon>
        <taxon>Tylenchoidea</taxon>
        <taxon>Meloidogynidae</taxon>
        <taxon>Meloidogyninae</taxon>
        <taxon>Meloidogyne</taxon>
    </lineage>
</organism>
<dbReference type="AlphaFoldDB" id="A0A1V0HHG8"/>
<sequence length="224" mass="25546">MTKILLTLFLTTVILNTIVAEIKKYKPVHNCPEIPSNGQKYVSPINTNTNEKLDLHYQDCVLCPSDVKECYIRPLFTPQETGLEKSNYGNFEQYLNKPIKNGIFYFHAYNDSDKHAYGGECGLGVRYAMHAAVGGAFFSGATKNWPRSELNDLSYHSIHDEKVCIDICVKIEYDNKILTIPVMDETDYLHVNELDLSEEAFNWLKPDTWAPPKPATITYLKCPK</sequence>
<evidence type="ECO:0000313" key="2">
    <source>
        <dbReference type="EMBL" id="ARC52277.1"/>
    </source>
</evidence>
<feature type="signal peptide" evidence="1">
    <location>
        <begin position="1"/>
        <end position="20"/>
    </location>
</feature>
<name>A0A1V0HHG8_9BILA</name>
<evidence type="ECO:0000256" key="1">
    <source>
        <dbReference type="SAM" id="SignalP"/>
    </source>
</evidence>
<dbReference type="SMR" id="A0A1V0HHG8"/>
<dbReference type="EMBL" id="KY113086">
    <property type="protein sequence ID" value="ARC52277.1"/>
    <property type="molecule type" value="mRNA"/>
</dbReference>
<accession>A0A1V0HHG8</accession>
<protein>
    <submittedName>
        <fullName evidence="2">Effector protein GPP</fullName>
    </submittedName>
</protein>
<reference evidence="2" key="1">
    <citation type="submission" date="2016-11" db="EMBL/GenBank/DDBJ databases">
        <title>A novel Meloidogyne graminicola effector, MgGPP, is secreted into host cells and undergoes glycosylation and proteolysis to suppress plant defenses and promote parasitism.</title>
        <authorList>
            <person name="Chen J."/>
            <person name="Lin B."/>
            <person name="Huang Q."/>
            <person name="Zhuo K."/>
            <person name="Liao J."/>
        </authorList>
    </citation>
    <scope>NUCLEOTIDE SEQUENCE</scope>
</reference>
<feature type="chain" id="PRO_5012866469" evidence="1">
    <location>
        <begin position="21"/>
        <end position="224"/>
    </location>
</feature>
<proteinExistence type="evidence at transcript level"/>
<keyword evidence="1" id="KW-0732">Signal</keyword>